<dbReference type="EMBL" id="JAPFFF010000001">
    <property type="protein sequence ID" value="KAK8900598.1"/>
    <property type="molecule type" value="Genomic_DNA"/>
</dbReference>
<protein>
    <recommendedName>
        <fullName evidence="3">Methyltransferase type 11 domain-containing protein</fullName>
    </recommendedName>
</protein>
<evidence type="ECO:0000256" key="2">
    <source>
        <dbReference type="ARBA" id="ARBA00022679"/>
    </source>
</evidence>
<keyword evidence="1" id="KW-0489">Methyltransferase</keyword>
<evidence type="ECO:0000256" key="1">
    <source>
        <dbReference type="ARBA" id="ARBA00022603"/>
    </source>
</evidence>
<proteinExistence type="predicted"/>
<gene>
    <name evidence="4" type="ORF">M9Y10_002927</name>
</gene>
<evidence type="ECO:0000259" key="3">
    <source>
        <dbReference type="Pfam" id="PF08241"/>
    </source>
</evidence>
<dbReference type="CDD" id="cd02440">
    <property type="entry name" value="AdoMet_MTases"/>
    <property type="match status" value="1"/>
</dbReference>
<dbReference type="InterPro" id="IPR029063">
    <property type="entry name" value="SAM-dependent_MTases_sf"/>
</dbReference>
<dbReference type="InterPro" id="IPR013216">
    <property type="entry name" value="Methyltransf_11"/>
</dbReference>
<comment type="caution">
    <text evidence="4">The sequence shown here is derived from an EMBL/GenBank/DDBJ whole genome shotgun (WGS) entry which is preliminary data.</text>
</comment>
<dbReference type="SUPFAM" id="SSF53335">
    <property type="entry name" value="S-adenosyl-L-methionine-dependent methyltransferases"/>
    <property type="match status" value="1"/>
</dbReference>
<accession>A0ABR2LB66</accession>
<dbReference type="Proteomes" id="UP001470230">
    <property type="component" value="Unassembled WGS sequence"/>
</dbReference>
<dbReference type="PANTHER" id="PTHR13069">
    <property type="entry name" value="ALKYLATED DNA REPAIR PROTEIN ALKB HOMOLOG 8"/>
    <property type="match status" value="1"/>
</dbReference>
<keyword evidence="5" id="KW-1185">Reference proteome</keyword>
<reference evidence="4 5" key="1">
    <citation type="submission" date="2024-04" db="EMBL/GenBank/DDBJ databases">
        <title>Tritrichomonas musculus Genome.</title>
        <authorList>
            <person name="Alves-Ferreira E."/>
            <person name="Grigg M."/>
            <person name="Lorenzi H."/>
            <person name="Galac M."/>
        </authorList>
    </citation>
    <scope>NUCLEOTIDE SEQUENCE [LARGE SCALE GENOMIC DNA]</scope>
    <source>
        <strain evidence="4 5">EAF2021</strain>
    </source>
</reference>
<sequence length="225" mass="25935">MNKIGLSKMKKTAPEEIERVHVNQVYDKIAKHFDHTRYKPWPGVKNFVSSLKPYSLLLDLGCGNGRNLCINTKLIDMGTDISMPLCEFASKQGRPIFRSSAINIPIKNDTLDHIICIAVIHHFASEERRIQCLKEISRILKVGGTAFVTAWAFEQKSRVKIDDADQMVPWNSDARFTEKSDKLDRFYHFFKKGEFAKLAESVPSLKLKSEEWEKDNWNATFEKIQ</sequence>
<keyword evidence="2" id="KW-0808">Transferase</keyword>
<name>A0ABR2LB66_9EUKA</name>
<evidence type="ECO:0000313" key="4">
    <source>
        <dbReference type="EMBL" id="KAK8900598.1"/>
    </source>
</evidence>
<dbReference type="PANTHER" id="PTHR13069:SF21">
    <property type="entry name" value="ALKYLATED DNA REPAIR PROTEIN ALKB HOMOLOG 8"/>
    <property type="match status" value="1"/>
</dbReference>
<evidence type="ECO:0000313" key="5">
    <source>
        <dbReference type="Proteomes" id="UP001470230"/>
    </source>
</evidence>
<dbReference type="Gene3D" id="3.40.50.150">
    <property type="entry name" value="Vaccinia Virus protein VP39"/>
    <property type="match status" value="1"/>
</dbReference>
<organism evidence="4 5">
    <name type="scientific">Tritrichomonas musculus</name>
    <dbReference type="NCBI Taxonomy" id="1915356"/>
    <lineage>
        <taxon>Eukaryota</taxon>
        <taxon>Metamonada</taxon>
        <taxon>Parabasalia</taxon>
        <taxon>Tritrichomonadida</taxon>
        <taxon>Tritrichomonadidae</taxon>
        <taxon>Tritrichomonas</taxon>
    </lineage>
</organism>
<feature type="domain" description="Methyltransferase type 11" evidence="3">
    <location>
        <begin position="58"/>
        <end position="147"/>
    </location>
</feature>
<dbReference type="Pfam" id="PF08241">
    <property type="entry name" value="Methyltransf_11"/>
    <property type="match status" value="1"/>
</dbReference>
<dbReference type="InterPro" id="IPR051422">
    <property type="entry name" value="AlkB_tRNA_MeTrf/Diox"/>
</dbReference>